<accession>A0A9Q1M8E4</accession>
<reference evidence="3" key="1">
    <citation type="journal article" date="2023" name="Proc. Natl. Acad. Sci. U.S.A.">
        <title>Genomic and structural basis for evolution of tropane alkaloid biosynthesis.</title>
        <authorList>
            <person name="Wanga Y.-J."/>
            <person name="Taina T."/>
            <person name="Yua J.-Y."/>
            <person name="Lia J."/>
            <person name="Xua B."/>
            <person name="Chenc J."/>
            <person name="D'Auriad J.C."/>
            <person name="Huanga J.-P."/>
            <person name="Huanga S.-X."/>
        </authorList>
    </citation>
    <scope>NUCLEOTIDE SEQUENCE [LARGE SCALE GENOMIC DNA]</scope>
    <source>
        <strain evidence="3">cv. KIB-2019</strain>
    </source>
</reference>
<protein>
    <submittedName>
        <fullName evidence="2">Uncharacterized protein</fullName>
    </submittedName>
</protein>
<dbReference type="EMBL" id="JAJAGQ010000010">
    <property type="protein sequence ID" value="KAJ8551644.1"/>
    <property type="molecule type" value="Genomic_DNA"/>
</dbReference>
<evidence type="ECO:0000256" key="1">
    <source>
        <dbReference type="SAM" id="MobiDB-lite"/>
    </source>
</evidence>
<dbReference type="Proteomes" id="UP001152561">
    <property type="component" value="Unassembled WGS sequence"/>
</dbReference>
<keyword evidence="3" id="KW-1185">Reference proteome</keyword>
<feature type="region of interest" description="Disordered" evidence="1">
    <location>
        <begin position="124"/>
        <end position="147"/>
    </location>
</feature>
<organism evidence="2 3">
    <name type="scientific">Anisodus acutangulus</name>
    <dbReference type="NCBI Taxonomy" id="402998"/>
    <lineage>
        <taxon>Eukaryota</taxon>
        <taxon>Viridiplantae</taxon>
        <taxon>Streptophyta</taxon>
        <taxon>Embryophyta</taxon>
        <taxon>Tracheophyta</taxon>
        <taxon>Spermatophyta</taxon>
        <taxon>Magnoliopsida</taxon>
        <taxon>eudicotyledons</taxon>
        <taxon>Gunneridae</taxon>
        <taxon>Pentapetalae</taxon>
        <taxon>asterids</taxon>
        <taxon>lamiids</taxon>
        <taxon>Solanales</taxon>
        <taxon>Solanaceae</taxon>
        <taxon>Solanoideae</taxon>
        <taxon>Hyoscyameae</taxon>
        <taxon>Anisodus</taxon>
    </lineage>
</organism>
<name>A0A9Q1M8E4_9SOLA</name>
<evidence type="ECO:0000313" key="3">
    <source>
        <dbReference type="Proteomes" id="UP001152561"/>
    </source>
</evidence>
<dbReference type="AlphaFoldDB" id="A0A9Q1M8E4"/>
<gene>
    <name evidence="2" type="ORF">K7X08_021659</name>
</gene>
<comment type="caution">
    <text evidence="2">The sequence shown here is derived from an EMBL/GenBank/DDBJ whole genome shotgun (WGS) entry which is preliminary data.</text>
</comment>
<feature type="compositionally biased region" description="Acidic residues" evidence="1">
    <location>
        <begin position="129"/>
        <end position="139"/>
    </location>
</feature>
<evidence type="ECO:0000313" key="2">
    <source>
        <dbReference type="EMBL" id="KAJ8551644.1"/>
    </source>
</evidence>
<sequence length="147" mass="16097">MVEYTRLEYGNKRMTTIPQCQATPIVLDTQILSIVDYPTRAGTSVLSSTSVLKVPAPTTKIVPTTSMATSSAPDAGQKFLLMRITIPHSVLDPPEIVLAEPILLVAAELFSTQPKISIDLFVDHSPERDDVEGDDDADDRSEKQSER</sequence>
<proteinExistence type="predicted"/>